<dbReference type="RefSeq" id="WP_168108683.1">
    <property type="nucleotide sequence ID" value="NZ_VTOX01000006.1"/>
</dbReference>
<dbReference type="InterPro" id="IPR021604">
    <property type="entry name" value="CopK"/>
</dbReference>
<evidence type="ECO:0000256" key="1">
    <source>
        <dbReference type="SAM" id="SignalP"/>
    </source>
</evidence>
<feature type="chain" id="PRO_5031178791" evidence="1">
    <location>
        <begin position="21"/>
        <end position="93"/>
    </location>
</feature>
<keyword evidence="3" id="KW-1185">Reference proteome</keyword>
<dbReference type="EMBL" id="VTOX01000006">
    <property type="protein sequence ID" value="NKE67568.1"/>
    <property type="molecule type" value="Genomic_DNA"/>
</dbReference>
<keyword evidence="1" id="KW-0732">Signal</keyword>
<dbReference type="NCBIfam" id="NF033793">
    <property type="entry name" value="peri_CopK"/>
    <property type="match status" value="1"/>
</dbReference>
<accession>A0A7X6I7M8</accession>
<protein>
    <submittedName>
        <fullName evidence="2">Periplasmic Cu(I)/Cu(II)-binding protein CopK</fullName>
    </submittedName>
</protein>
<dbReference type="Pfam" id="PF11525">
    <property type="entry name" value="CopK"/>
    <property type="match status" value="1"/>
</dbReference>
<feature type="signal peptide" evidence="1">
    <location>
        <begin position="1"/>
        <end position="20"/>
    </location>
</feature>
<dbReference type="AlphaFoldDB" id="A0A7X6I7M8"/>
<name>A0A7X6I7M8_9BURK</name>
<gene>
    <name evidence="2" type="primary">copK</name>
    <name evidence="2" type="ORF">RAMLITH_17230</name>
</gene>
<sequence>MLKVIATAAAVLFSANVALAADKANVDKSIPLKDGSTVYIFKDGKMAMEDKLGRVVPMKPGHVMQTKDGQSILMVGNELARLDWIRKSDLGGK</sequence>
<evidence type="ECO:0000313" key="2">
    <source>
        <dbReference type="EMBL" id="NKE67568.1"/>
    </source>
</evidence>
<comment type="caution">
    <text evidence="2">The sequence shown here is derived from an EMBL/GenBank/DDBJ whole genome shotgun (WGS) entry which is preliminary data.</text>
</comment>
<proteinExistence type="predicted"/>
<reference evidence="2 3" key="1">
    <citation type="journal article" date="2020" name="Nature">
        <title>Bacterial chemolithoautotrophy via manganese oxidation.</title>
        <authorList>
            <person name="Yu H."/>
            <person name="Leadbetter J.R."/>
        </authorList>
    </citation>
    <scope>NUCLEOTIDE SEQUENCE [LARGE SCALE GENOMIC DNA]</scope>
    <source>
        <strain evidence="2 3">RBP-1</strain>
    </source>
</reference>
<dbReference type="Proteomes" id="UP000521868">
    <property type="component" value="Unassembled WGS sequence"/>
</dbReference>
<organism evidence="2 3">
    <name type="scientific">Ramlibacter lithotrophicus</name>
    <dbReference type="NCBI Taxonomy" id="2606681"/>
    <lineage>
        <taxon>Bacteria</taxon>
        <taxon>Pseudomonadati</taxon>
        <taxon>Pseudomonadota</taxon>
        <taxon>Betaproteobacteria</taxon>
        <taxon>Burkholderiales</taxon>
        <taxon>Comamonadaceae</taxon>
        <taxon>Ramlibacter</taxon>
    </lineage>
</organism>
<evidence type="ECO:0000313" key="3">
    <source>
        <dbReference type="Proteomes" id="UP000521868"/>
    </source>
</evidence>
<dbReference type="InterPro" id="IPR038644">
    <property type="entry name" value="CopK_sf"/>
</dbReference>
<dbReference type="GO" id="GO:0046872">
    <property type="term" value="F:metal ion binding"/>
    <property type="evidence" value="ECO:0007669"/>
    <property type="project" value="InterPro"/>
</dbReference>
<dbReference type="Gene3D" id="2.40.10.300">
    <property type="entry name" value="Copper resistance protein K"/>
    <property type="match status" value="1"/>
</dbReference>